<feature type="domain" description="ANTAR" evidence="6">
    <location>
        <begin position="125"/>
        <end position="186"/>
    </location>
</feature>
<evidence type="ECO:0000256" key="2">
    <source>
        <dbReference type="ARBA" id="ARBA00022553"/>
    </source>
</evidence>
<dbReference type="PIRSF" id="PIRSF036382">
    <property type="entry name" value="RR_antiterm"/>
    <property type="match status" value="1"/>
</dbReference>
<name>A0ABS4KLS1_9FIRM</name>
<dbReference type="RefSeq" id="WP_209661228.1">
    <property type="nucleotide sequence ID" value="NZ_JAGGLI010000022.1"/>
</dbReference>
<dbReference type="EMBL" id="JAGGLI010000022">
    <property type="protein sequence ID" value="MBP2028176.1"/>
    <property type="molecule type" value="Genomic_DNA"/>
</dbReference>
<comment type="function">
    <text evidence="3">May play the central regulatory role in sporulation. It may be an element of the effector pathway responsible for the activation of sporulation genes in response to nutritional stress. Spo0A may act in concert with spo0H (a sigma factor) to control the expression of some genes that are critical to the sporulation process.</text>
</comment>
<organism evidence="7 8">
    <name type="scientific">Acetoanaerobium pronyense</name>
    <dbReference type="NCBI Taxonomy" id="1482736"/>
    <lineage>
        <taxon>Bacteria</taxon>
        <taxon>Bacillati</taxon>
        <taxon>Bacillota</taxon>
        <taxon>Clostridia</taxon>
        <taxon>Peptostreptococcales</taxon>
        <taxon>Filifactoraceae</taxon>
        <taxon>Acetoanaerobium</taxon>
    </lineage>
</organism>
<dbReference type="SMART" id="SM01012">
    <property type="entry name" value="ANTAR"/>
    <property type="match status" value="1"/>
</dbReference>
<dbReference type="PROSITE" id="PS50921">
    <property type="entry name" value="ANTAR"/>
    <property type="match status" value="1"/>
</dbReference>
<evidence type="ECO:0000259" key="6">
    <source>
        <dbReference type="PROSITE" id="PS50921"/>
    </source>
</evidence>
<sequence length="193" mass="21393">MSKRIVIADDEPITRMDVAEMLIEAGYDVVGKASDGFDAVEMCKKTKPDLVILDVKMPLLDGLMAAKIISEEELAGAIVLLTAYSGKEFIEKAKSVGVLSYLVKPVTKQALLPAVEIAIHKGKEILDIKKAHQKTNDRLESRIVVDRAKSILMSDSQMSEEEAYNYIRKMSMDKRCTMKDIASIILMSKEGVK</sequence>
<dbReference type="PROSITE" id="PS50110">
    <property type="entry name" value="RESPONSE_REGULATORY"/>
    <property type="match status" value="1"/>
</dbReference>
<dbReference type="SUPFAM" id="SSF52172">
    <property type="entry name" value="CheY-like"/>
    <property type="match status" value="1"/>
</dbReference>
<dbReference type="Proteomes" id="UP001314903">
    <property type="component" value="Unassembled WGS sequence"/>
</dbReference>
<accession>A0ABS4KLS1</accession>
<proteinExistence type="predicted"/>
<dbReference type="PANTHER" id="PTHR44591:SF3">
    <property type="entry name" value="RESPONSE REGULATORY DOMAIN-CONTAINING PROTEIN"/>
    <property type="match status" value="1"/>
</dbReference>
<evidence type="ECO:0000256" key="1">
    <source>
        <dbReference type="ARBA" id="ARBA00018672"/>
    </source>
</evidence>
<dbReference type="Pfam" id="PF00072">
    <property type="entry name" value="Response_reg"/>
    <property type="match status" value="1"/>
</dbReference>
<comment type="caution">
    <text evidence="7">The sequence shown here is derived from an EMBL/GenBank/DDBJ whole genome shotgun (WGS) entry which is preliminary data.</text>
</comment>
<dbReference type="PANTHER" id="PTHR44591">
    <property type="entry name" value="STRESS RESPONSE REGULATOR PROTEIN 1"/>
    <property type="match status" value="1"/>
</dbReference>
<protein>
    <recommendedName>
        <fullName evidence="1">Stage 0 sporulation protein A homolog</fullName>
    </recommendedName>
</protein>
<keyword evidence="8" id="KW-1185">Reference proteome</keyword>
<dbReference type="InterPro" id="IPR005561">
    <property type="entry name" value="ANTAR"/>
</dbReference>
<dbReference type="SMART" id="SM00448">
    <property type="entry name" value="REC"/>
    <property type="match status" value="1"/>
</dbReference>
<evidence type="ECO:0000256" key="3">
    <source>
        <dbReference type="ARBA" id="ARBA00024867"/>
    </source>
</evidence>
<keyword evidence="2 4" id="KW-0597">Phosphoprotein</keyword>
<evidence type="ECO:0000313" key="8">
    <source>
        <dbReference type="Proteomes" id="UP001314903"/>
    </source>
</evidence>
<evidence type="ECO:0000259" key="5">
    <source>
        <dbReference type="PROSITE" id="PS50110"/>
    </source>
</evidence>
<dbReference type="InterPro" id="IPR050595">
    <property type="entry name" value="Bact_response_regulator"/>
</dbReference>
<evidence type="ECO:0000313" key="7">
    <source>
        <dbReference type="EMBL" id="MBP2028176.1"/>
    </source>
</evidence>
<dbReference type="InterPro" id="IPR001789">
    <property type="entry name" value="Sig_transdc_resp-reg_receiver"/>
</dbReference>
<dbReference type="Gene3D" id="3.40.50.2300">
    <property type="match status" value="1"/>
</dbReference>
<dbReference type="InterPro" id="IPR036388">
    <property type="entry name" value="WH-like_DNA-bd_sf"/>
</dbReference>
<feature type="modified residue" description="4-aspartylphosphate" evidence="4">
    <location>
        <position position="54"/>
    </location>
</feature>
<dbReference type="InterPro" id="IPR008327">
    <property type="entry name" value="Sig_transdc_resp-reg_antiterm"/>
</dbReference>
<reference evidence="7 8" key="1">
    <citation type="submission" date="2021-03" db="EMBL/GenBank/DDBJ databases">
        <title>Genomic Encyclopedia of Type Strains, Phase IV (KMG-IV): sequencing the most valuable type-strain genomes for metagenomic binning, comparative biology and taxonomic classification.</title>
        <authorList>
            <person name="Goeker M."/>
        </authorList>
    </citation>
    <scope>NUCLEOTIDE SEQUENCE [LARGE SCALE GENOMIC DNA]</scope>
    <source>
        <strain evidence="7 8">DSM 27512</strain>
    </source>
</reference>
<dbReference type="Pfam" id="PF03861">
    <property type="entry name" value="ANTAR"/>
    <property type="match status" value="1"/>
</dbReference>
<dbReference type="InterPro" id="IPR011006">
    <property type="entry name" value="CheY-like_superfamily"/>
</dbReference>
<feature type="domain" description="Response regulatory" evidence="5">
    <location>
        <begin position="4"/>
        <end position="119"/>
    </location>
</feature>
<dbReference type="Gene3D" id="1.10.10.10">
    <property type="entry name" value="Winged helix-like DNA-binding domain superfamily/Winged helix DNA-binding domain"/>
    <property type="match status" value="1"/>
</dbReference>
<gene>
    <name evidence="7" type="ORF">J2Z35_001977</name>
</gene>
<evidence type="ECO:0000256" key="4">
    <source>
        <dbReference type="PROSITE-ProRule" id="PRU00169"/>
    </source>
</evidence>